<evidence type="ECO:0000313" key="1">
    <source>
        <dbReference type="EMBL" id="KKL67801.1"/>
    </source>
</evidence>
<dbReference type="EMBL" id="LAZR01026744">
    <property type="protein sequence ID" value="KKL67801.1"/>
    <property type="molecule type" value="Genomic_DNA"/>
</dbReference>
<name>A0A0F9ENI7_9ZZZZ</name>
<organism evidence="1">
    <name type="scientific">marine sediment metagenome</name>
    <dbReference type="NCBI Taxonomy" id="412755"/>
    <lineage>
        <taxon>unclassified sequences</taxon>
        <taxon>metagenomes</taxon>
        <taxon>ecological metagenomes</taxon>
    </lineage>
</organism>
<comment type="caution">
    <text evidence="1">The sequence shown here is derived from an EMBL/GenBank/DDBJ whole genome shotgun (WGS) entry which is preliminary data.</text>
</comment>
<sequence>MDTLDAQSENTQHARVAIVGLLSRGAYIRASKTRGRGWGGFHLVINGQRHEANKEVLRGIAESGKATITDDHDEDFVCFTAPNLRIKGRFYAYESC</sequence>
<reference evidence="1" key="1">
    <citation type="journal article" date="2015" name="Nature">
        <title>Complex archaea that bridge the gap between prokaryotes and eukaryotes.</title>
        <authorList>
            <person name="Spang A."/>
            <person name="Saw J.H."/>
            <person name="Jorgensen S.L."/>
            <person name="Zaremba-Niedzwiedzka K."/>
            <person name="Martijn J."/>
            <person name="Lind A.E."/>
            <person name="van Eijk R."/>
            <person name="Schleper C."/>
            <person name="Guy L."/>
            <person name="Ettema T.J."/>
        </authorList>
    </citation>
    <scope>NUCLEOTIDE SEQUENCE</scope>
</reference>
<gene>
    <name evidence="1" type="ORF">LCGC14_2131320</name>
</gene>
<proteinExistence type="predicted"/>
<protein>
    <submittedName>
        <fullName evidence="1">Uncharacterized protein</fullName>
    </submittedName>
</protein>
<accession>A0A0F9ENI7</accession>
<dbReference type="AlphaFoldDB" id="A0A0F9ENI7"/>